<evidence type="ECO:0000313" key="1">
    <source>
        <dbReference type="EMBL" id="GIY19022.1"/>
    </source>
</evidence>
<protein>
    <submittedName>
        <fullName evidence="1">Uncharacterized protein</fullName>
    </submittedName>
</protein>
<dbReference type="Proteomes" id="UP001054945">
    <property type="component" value="Unassembled WGS sequence"/>
</dbReference>
<evidence type="ECO:0000313" key="2">
    <source>
        <dbReference type="Proteomes" id="UP001054945"/>
    </source>
</evidence>
<sequence length="197" mass="22474">MKPEYQKSDKKQYYSKVPKVEYERRHTFIVAKTTIKRSTSQNDSSSSLSRVPRNCNPTIQVDDVQQPTLNYMNSYSISMKGHKNIVEIVIWGSRAVVCDNTGGLHILLLEKYFLIFLRKGEILINDNMPSALVHGTAGIILDLQKGHWYFSGNPHYQFDFIATPSDMKPLLIIPLHPITVNVEKIRVPVSQDNNGKN</sequence>
<reference evidence="1 2" key="1">
    <citation type="submission" date="2021-06" db="EMBL/GenBank/DDBJ databases">
        <title>Caerostris extrusa draft genome.</title>
        <authorList>
            <person name="Kono N."/>
            <person name="Arakawa K."/>
        </authorList>
    </citation>
    <scope>NUCLEOTIDE SEQUENCE [LARGE SCALE GENOMIC DNA]</scope>
</reference>
<name>A0AAV4REZ4_CAEEX</name>
<dbReference type="EMBL" id="BPLR01007706">
    <property type="protein sequence ID" value="GIY19022.1"/>
    <property type="molecule type" value="Genomic_DNA"/>
</dbReference>
<proteinExistence type="predicted"/>
<accession>A0AAV4REZ4</accession>
<dbReference type="AlphaFoldDB" id="A0AAV4REZ4"/>
<keyword evidence="2" id="KW-1185">Reference proteome</keyword>
<gene>
    <name evidence="1" type="ORF">CEXT_401701</name>
</gene>
<comment type="caution">
    <text evidence="1">The sequence shown here is derived from an EMBL/GenBank/DDBJ whole genome shotgun (WGS) entry which is preliminary data.</text>
</comment>
<organism evidence="1 2">
    <name type="scientific">Caerostris extrusa</name>
    <name type="common">Bark spider</name>
    <name type="synonym">Caerostris bankana</name>
    <dbReference type="NCBI Taxonomy" id="172846"/>
    <lineage>
        <taxon>Eukaryota</taxon>
        <taxon>Metazoa</taxon>
        <taxon>Ecdysozoa</taxon>
        <taxon>Arthropoda</taxon>
        <taxon>Chelicerata</taxon>
        <taxon>Arachnida</taxon>
        <taxon>Araneae</taxon>
        <taxon>Araneomorphae</taxon>
        <taxon>Entelegynae</taxon>
        <taxon>Araneoidea</taxon>
        <taxon>Araneidae</taxon>
        <taxon>Caerostris</taxon>
    </lineage>
</organism>